<name>A0ABQ4EF36_9ACTN</name>
<keyword evidence="2" id="KW-1185">Reference proteome</keyword>
<evidence type="ECO:0000313" key="1">
    <source>
        <dbReference type="EMBL" id="GIG93315.1"/>
    </source>
</evidence>
<gene>
    <name evidence="1" type="ORF">Pen02_82510</name>
</gene>
<dbReference type="RefSeq" id="WP_275413680.1">
    <property type="nucleotide sequence ID" value="NZ_BONW01000059.1"/>
</dbReference>
<protein>
    <submittedName>
        <fullName evidence="1">Uncharacterized protein</fullName>
    </submittedName>
</protein>
<accession>A0ABQ4EF36</accession>
<proteinExistence type="predicted"/>
<reference evidence="1 2" key="1">
    <citation type="submission" date="2021-01" db="EMBL/GenBank/DDBJ databases">
        <title>Whole genome shotgun sequence of Plantactinospora endophytica NBRC 110450.</title>
        <authorList>
            <person name="Komaki H."/>
            <person name="Tamura T."/>
        </authorList>
    </citation>
    <scope>NUCLEOTIDE SEQUENCE [LARGE SCALE GENOMIC DNA]</scope>
    <source>
        <strain evidence="1 2">NBRC 110450</strain>
    </source>
</reference>
<evidence type="ECO:0000313" key="2">
    <source>
        <dbReference type="Proteomes" id="UP000646749"/>
    </source>
</evidence>
<dbReference type="Proteomes" id="UP000646749">
    <property type="component" value="Unassembled WGS sequence"/>
</dbReference>
<sequence length="40" mass="4170">MEEEQPNRRDAQRVATLTALATLVSALAALVSAINGCSPT</sequence>
<dbReference type="EMBL" id="BONW01000059">
    <property type="protein sequence ID" value="GIG93315.1"/>
    <property type="molecule type" value="Genomic_DNA"/>
</dbReference>
<organism evidence="1 2">
    <name type="scientific">Plantactinospora endophytica</name>
    <dbReference type="NCBI Taxonomy" id="673535"/>
    <lineage>
        <taxon>Bacteria</taxon>
        <taxon>Bacillati</taxon>
        <taxon>Actinomycetota</taxon>
        <taxon>Actinomycetes</taxon>
        <taxon>Micromonosporales</taxon>
        <taxon>Micromonosporaceae</taxon>
        <taxon>Plantactinospora</taxon>
    </lineage>
</organism>
<comment type="caution">
    <text evidence="1">The sequence shown here is derived from an EMBL/GenBank/DDBJ whole genome shotgun (WGS) entry which is preliminary data.</text>
</comment>